<comment type="caution">
    <text evidence="4">The sequence shown here is derived from an EMBL/GenBank/DDBJ whole genome shotgun (WGS) entry which is preliminary data.</text>
</comment>
<evidence type="ECO:0000313" key="5">
    <source>
        <dbReference type="Proteomes" id="UP000215896"/>
    </source>
</evidence>
<dbReference type="SUPFAM" id="SSF53756">
    <property type="entry name" value="UDP-Glycosyltransferase/glycogen phosphorylase"/>
    <property type="match status" value="1"/>
</dbReference>
<dbReference type="AlphaFoldDB" id="A0A255GAL2"/>
<dbReference type="RefSeq" id="WP_094405974.1">
    <property type="nucleotide sequence ID" value="NZ_NMVO01000014.1"/>
</dbReference>
<dbReference type="OrthoDB" id="3287135at2"/>
<dbReference type="Proteomes" id="UP000215896">
    <property type="component" value="Unassembled WGS sequence"/>
</dbReference>
<keyword evidence="2" id="KW-0808">Transferase</keyword>
<dbReference type="InterPro" id="IPR028098">
    <property type="entry name" value="Glyco_trans_4-like_N"/>
</dbReference>
<sequence length="339" mass="36604">MDSQSALRVASVPAGHPYVRGITPSTPGVRVLPDPIPAGRPPGQWWPPVVLTEDWLRAERPDVLHVHFGYESLTVDELARVLTVVRELRIGLVVTVHDLANPQLTDQTRHQQQLALLLAAADEVVTLTDGAARLIAAEHDRQATVLPHPTLLDHPAPAPAAPPAGIGLHLKSLRAGTDLGAVADVVAVAAELGEVCTVSVHPGVRGPLTAYAARSHVRWWEHQPLTEAELERWLVTLGVLVLPYAHGTHSGLLELCRDLGVPVAVPDIGQHADQQPDPALLASWPPGDREALRAALARLLAGRDRVRPADRATRLAERQAVAERHARLWREVARRGVPA</sequence>
<evidence type="ECO:0000259" key="3">
    <source>
        <dbReference type="Pfam" id="PF13439"/>
    </source>
</evidence>
<name>A0A255GAL2_9ACTN</name>
<evidence type="ECO:0000256" key="2">
    <source>
        <dbReference type="ARBA" id="ARBA00022679"/>
    </source>
</evidence>
<accession>A0A255GAL2</accession>
<reference evidence="4 5" key="1">
    <citation type="submission" date="2017-07" db="EMBL/GenBank/DDBJ databases">
        <title>Draft whole genome sequences of clinical Proprionibacteriaceae strains.</title>
        <authorList>
            <person name="Bernier A.-M."/>
            <person name="Bernard K."/>
            <person name="Domingo M.-C."/>
        </authorList>
    </citation>
    <scope>NUCLEOTIDE SEQUENCE [LARGE SCALE GENOMIC DNA]</scope>
    <source>
        <strain evidence="4 5">NML 030167</strain>
    </source>
</reference>
<keyword evidence="1" id="KW-0328">Glycosyltransferase</keyword>
<feature type="domain" description="Glycosyltransferase subfamily 4-like N-terminal" evidence="3">
    <location>
        <begin position="28"/>
        <end position="147"/>
    </location>
</feature>
<evidence type="ECO:0000313" key="4">
    <source>
        <dbReference type="EMBL" id="OYO12967.1"/>
    </source>
</evidence>
<dbReference type="EMBL" id="NMVO01000014">
    <property type="protein sequence ID" value="OYO12967.1"/>
    <property type="molecule type" value="Genomic_DNA"/>
</dbReference>
<protein>
    <recommendedName>
        <fullName evidence="3">Glycosyltransferase subfamily 4-like N-terminal domain-containing protein</fullName>
    </recommendedName>
</protein>
<keyword evidence="5" id="KW-1185">Reference proteome</keyword>
<organism evidence="4 5">
    <name type="scientific">Enemella evansiae</name>
    <dbReference type="NCBI Taxonomy" id="2016499"/>
    <lineage>
        <taxon>Bacteria</taxon>
        <taxon>Bacillati</taxon>
        <taxon>Actinomycetota</taxon>
        <taxon>Actinomycetes</taxon>
        <taxon>Propionibacteriales</taxon>
        <taxon>Propionibacteriaceae</taxon>
        <taxon>Enemella</taxon>
    </lineage>
</organism>
<evidence type="ECO:0000256" key="1">
    <source>
        <dbReference type="ARBA" id="ARBA00022676"/>
    </source>
</evidence>
<dbReference type="Pfam" id="PF13439">
    <property type="entry name" value="Glyco_transf_4"/>
    <property type="match status" value="1"/>
</dbReference>
<gene>
    <name evidence="4" type="ORF">CGZ94_13890</name>
</gene>
<proteinExistence type="predicted"/>
<dbReference type="GO" id="GO:0016757">
    <property type="term" value="F:glycosyltransferase activity"/>
    <property type="evidence" value="ECO:0007669"/>
    <property type="project" value="UniProtKB-KW"/>
</dbReference>
<dbReference type="Gene3D" id="3.40.50.2000">
    <property type="entry name" value="Glycogen Phosphorylase B"/>
    <property type="match status" value="1"/>
</dbReference>